<evidence type="ECO:0000256" key="2">
    <source>
        <dbReference type="ARBA" id="ARBA00004613"/>
    </source>
</evidence>
<dbReference type="AlphaFoldDB" id="A0A7U6GIN2"/>
<keyword evidence="4" id="KW-0964">Secreted</keyword>
<sequence>MRISTAQWYRQGVDAMLRNQGDLSKTQLQLASGQRLLSPADDPSAATRVLELDSMLTTVSQYQRNADMAESRLRREEDVLGGAGEILQRVRELAVRATNGSLSAGDRLAIAEEARQHLDGLLALGNATDTNGEYIFGGYRTDTPPFADNGSGNYSYQGDQGQRLLQIGSSRQVASNDPGDSVFMGIDDGTGGSSNTFSILHGFITDLENNTPSGTVLTALDNALDRVQGIRTRLGGRMNAIDNQRGINDSFSLVMEQNRSDLEDLDYAAAVSRLQQQQLILQASQQSFMKVEGLSLFNIL</sequence>
<dbReference type="InterPro" id="IPR046358">
    <property type="entry name" value="Flagellin_C"/>
</dbReference>
<evidence type="ECO:0000256" key="5">
    <source>
        <dbReference type="ARBA" id="ARBA00023143"/>
    </source>
</evidence>
<dbReference type="EMBL" id="AP012273">
    <property type="protein sequence ID" value="BAO44295.1"/>
    <property type="molecule type" value="Genomic_DNA"/>
</dbReference>
<evidence type="ECO:0000259" key="6">
    <source>
        <dbReference type="Pfam" id="PF00669"/>
    </source>
</evidence>
<dbReference type="InterPro" id="IPR001029">
    <property type="entry name" value="Flagellin_N"/>
</dbReference>
<comment type="similarity">
    <text evidence="3">Belongs to the bacterial flagellin family.</text>
</comment>
<dbReference type="NCBIfam" id="TIGR02550">
    <property type="entry name" value="flagell_flgL"/>
    <property type="match status" value="1"/>
</dbReference>
<keyword evidence="9" id="KW-1185">Reference proteome</keyword>
<dbReference type="Gene3D" id="1.20.1330.10">
    <property type="entry name" value="f41 fragment of flagellin, N-terminal domain"/>
    <property type="match status" value="1"/>
</dbReference>
<evidence type="ECO:0000256" key="1">
    <source>
        <dbReference type="ARBA" id="ARBA00004365"/>
    </source>
</evidence>
<dbReference type="GO" id="GO:0005198">
    <property type="term" value="F:structural molecule activity"/>
    <property type="evidence" value="ECO:0007669"/>
    <property type="project" value="InterPro"/>
</dbReference>
<dbReference type="GO" id="GO:0009424">
    <property type="term" value="C:bacterial-type flagellum hook"/>
    <property type="evidence" value="ECO:0007669"/>
    <property type="project" value="InterPro"/>
</dbReference>
<accession>A0A7U6GIN2</accession>
<dbReference type="GO" id="GO:0071973">
    <property type="term" value="P:bacterial-type flagellum-dependent cell motility"/>
    <property type="evidence" value="ECO:0007669"/>
    <property type="project" value="InterPro"/>
</dbReference>
<dbReference type="PANTHER" id="PTHR42792">
    <property type="entry name" value="FLAGELLIN"/>
    <property type="match status" value="1"/>
</dbReference>
<gene>
    <name evidence="8" type="ORF">TBH_C1372</name>
</gene>
<dbReference type="SUPFAM" id="SSF64518">
    <property type="entry name" value="Phase 1 flagellin"/>
    <property type="match status" value="1"/>
</dbReference>
<dbReference type="InterPro" id="IPR013384">
    <property type="entry name" value="Flagell_FlgL"/>
</dbReference>
<keyword evidence="5" id="KW-0975">Bacterial flagellum</keyword>
<evidence type="ECO:0000313" key="8">
    <source>
        <dbReference type="EMBL" id="BAO44295.1"/>
    </source>
</evidence>
<protein>
    <submittedName>
        <fullName evidence="8">Flagellar hook-associated protein 3 FlgL</fullName>
    </submittedName>
</protein>
<dbReference type="KEGG" id="tbn:TBH_C1372"/>
<evidence type="ECO:0000313" key="9">
    <source>
        <dbReference type="Proteomes" id="UP000031631"/>
    </source>
</evidence>
<evidence type="ECO:0000256" key="4">
    <source>
        <dbReference type="ARBA" id="ARBA00022525"/>
    </source>
</evidence>
<evidence type="ECO:0000259" key="7">
    <source>
        <dbReference type="Pfam" id="PF00700"/>
    </source>
</evidence>
<dbReference type="GO" id="GO:0005576">
    <property type="term" value="C:extracellular region"/>
    <property type="evidence" value="ECO:0007669"/>
    <property type="project" value="UniProtKB-SubCell"/>
</dbReference>
<keyword evidence="8" id="KW-0966">Cell projection</keyword>
<dbReference type="RefSeq" id="WP_041066942.1">
    <property type="nucleotide sequence ID" value="NZ_AP012273.1"/>
</dbReference>
<dbReference type="PANTHER" id="PTHR42792:SF1">
    <property type="entry name" value="FLAGELLAR HOOK-ASSOCIATED PROTEIN 3"/>
    <property type="match status" value="1"/>
</dbReference>
<evidence type="ECO:0000256" key="3">
    <source>
        <dbReference type="ARBA" id="ARBA00005709"/>
    </source>
</evidence>
<dbReference type="Proteomes" id="UP000031631">
    <property type="component" value="Chromosome"/>
</dbReference>
<name>A0A7U6GIN2_9GAMM</name>
<keyword evidence="8" id="KW-0282">Flagellum</keyword>
<reference evidence="8 9" key="1">
    <citation type="journal article" date="2014" name="PLoS ONE">
        <title>Physiological and genomic features of a novel sulfur-oxidizing gammaproteobacterium belonging to a previously uncultivated symbiotic lineage isolated from a hydrothermal vent.</title>
        <authorList>
            <person name="Nunoura T."/>
            <person name="Takaki Y."/>
            <person name="Kazama H."/>
            <person name="Kakuta J."/>
            <person name="Shimamura S."/>
            <person name="Makita H."/>
            <person name="Hirai M."/>
            <person name="Miyazaki M."/>
            <person name="Takai K."/>
        </authorList>
    </citation>
    <scope>NUCLEOTIDE SEQUENCE [LARGE SCALE GENOMIC DNA]</scope>
    <source>
        <strain evidence="8 9">Hiromi1</strain>
    </source>
</reference>
<feature type="domain" description="Flagellin N-terminal" evidence="6">
    <location>
        <begin position="4"/>
        <end position="141"/>
    </location>
</feature>
<organism evidence="8 9">
    <name type="scientific">Thiolapillus brandeum</name>
    <dbReference type="NCBI Taxonomy" id="1076588"/>
    <lineage>
        <taxon>Bacteria</taxon>
        <taxon>Pseudomonadati</taxon>
        <taxon>Pseudomonadota</taxon>
        <taxon>Gammaproteobacteria</taxon>
        <taxon>Chromatiales</taxon>
        <taxon>Sedimenticolaceae</taxon>
        <taxon>Thiolapillus</taxon>
    </lineage>
</organism>
<comment type="subcellular location">
    <subcellularLocation>
        <location evidence="1">Bacterial flagellum</location>
    </subcellularLocation>
    <subcellularLocation>
        <location evidence="2">Secreted</location>
    </subcellularLocation>
</comment>
<keyword evidence="8" id="KW-0969">Cilium</keyword>
<dbReference type="OrthoDB" id="9768249at2"/>
<proteinExistence type="inferred from homology"/>
<feature type="domain" description="Flagellin C-terminal" evidence="7">
    <location>
        <begin position="217"/>
        <end position="291"/>
    </location>
</feature>
<dbReference type="Pfam" id="PF00700">
    <property type="entry name" value="Flagellin_C"/>
    <property type="match status" value="1"/>
</dbReference>
<dbReference type="Pfam" id="PF00669">
    <property type="entry name" value="Flagellin_N"/>
    <property type="match status" value="1"/>
</dbReference>
<dbReference type="InterPro" id="IPR001492">
    <property type="entry name" value="Flagellin"/>
</dbReference>